<dbReference type="InterPro" id="IPR025202">
    <property type="entry name" value="PLD-like_dom"/>
</dbReference>
<gene>
    <name evidence="2" type="ORF">HMPREF9511_00546</name>
</gene>
<organism evidence="2 3">
    <name type="scientific">Enterococcus faecalis TX0630</name>
    <dbReference type="NCBI Taxonomy" id="749508"/>
    <lineage>
        <taxon>Bacteria</taxon>
        <taxon>Bacillati</taxon>
        <taxon>Bacillota</taxon>
        <taxon>Bacilli</taxon>
        <taxon>Lactobacillales</taxon>
        <taxon>Enterococcaceae</taxon>
        <taxon>Enterococcus</taxon>
    </lineage>
</organism>
<reference evidence="2 3" key="1">
    <citation type="submission" date="2010-09" db="EMBL/GenBank/DDBJ databases">
        <authorList>
            <person name="Weinstock G."/>
            <person name="Sodergren E."/>
            <person name="Clifton S."/>
            <person name="Fulton L."/>
            <person name="Fulton B."/>
            <person name="Courtney L."/>
            <person name="Fronick C."/>
            <person name="Harrison M."/>
            <person name="Strong C."/>
            <person name="Farmer C."/>
            <person name="Delahaunty K."/>
            <person name="Markovic C."/>
            <person name="Hall O."/>
            <person name="Minx P."/>
            <person name="Tomlinson C."/>
            <person name="Mitreva M."/>
            <person name="Hou S."/>
            <person name="Chen J."/>
            <person name="Wollam A."/>
            <person name="Pepin K.H."/>
            <person name="Johnson M."/>
            <person name="Bhonagiri V."/>
            <person name="Zhang X."/>
            <person name="Suruliraj S."/>
            <person name="Warren W."/>
            <person name="Chinwalla A."/>
            <person name="Mardis E.R."/>
            <person name="Wilson R.K."/>
        </authorList>
    </citation>
    <scope>NUCLEOTIDE SEQUENCE [LARGE SCALE GENOMIC DNA]</scope>
    <source>
        <strain evidence="2 3">TX0630</strain>
    </source>
</reference>
<comment type="caution">
    <text evidence="2">The sequence shown here is derived from an EMBL/GenBank/DDBJ whole genome shotgun (WGS) entry which is preliminary data.</text>
</comment>
<dbReference type="PROSITE" id="PS50035">
    <property type="entry name" value="PLD"/>
    <property type="match status" value="1"/>
</dbReference>
<dbReference type="SMART" id="SM00155">
    <property type="entry name" value="PLDc"/>
    <property type="match status" value="1"/>
</dbReference>
<keyword evidence="2" id="KW-0378">Hydrolase</keyword>
<dbReference type="GO" id="GO:0016787">
    <property type="term" value="F:hydrolase activity"/>
    <property type="evidence" value="ECO:0007669"/>
    <property type="project" value="UniProtKB-KW"/>
</dbReference>
<dbReference type="CDD" id="cd00138">
    <property type="entry name" value="PLDc_SF"/>
    <property type="match status" value="1"/>
</dbReference>
<evidence type="ECO:0000313" key="2">
    <source>
        <dbReference type="EMBL" id="EFU91364.1"/>
    </source>
</evidence>
<dbReference type="Gene3D" id="3.30.870.10">
    <property type="entry name" value="Endonuclease Chain A"/>
    <property type="match status" value="1"/>
</dbReference>
<evidence type="ECO:0000313" key="3">
    <source>
        <dbReference type="Proteomes" id="UP000004933"/>
    </source>
</evidence>
<proteinExistence type="predicted"/>
<dbReference type="InterPro" id="IPR001736">
    <property type="entry name" value="PLipase_D/transphosphatidylase"/>
</dbReference>
<name>A0ABC9P9B9_ENTFL</name>
<feature type="domain" description="PLD phosphodiesterase" evidence="1">
    <location>
        <begin position="107"/>
        <end position="133"/>
    </location>
</feature>
<protein>
    <submittedName>
        <fullName evidence="2">Phospholipase D domain protein</fullName>
        <ecNumber evidence="2">3.1.-.-</ecNumber>
    </submittedName>
</protein>
<dbReference type="Proteomes" id="UP000004933">
    <property type="component" value="Unassembled WGS sequence"/>
</dbReference>
<dbReference type="SUPFAM" id="SSF56024">
    <property type="entry name" value="Phospholipase D/nuclease"/>
    <property type="match status" value="1"/>
</dbReference>
<accession>A0ABC9P9B9</accession>
<dbReference type="Pfam" id="PF13091">
    <property type="entry name" value="PLDc_2"/>
    <property type="match status" value="1"/>
</dbReference>
<dbReference type="RefSeq" id="WP_002380666.1">
    <property type="nucleotide sequence ID" value="NZ_GL454778.1"/>
</dbReference>
<sequence length="381" mass="44745">MINYKIKDAEFIFSKGRLGFQTVIESFENAKYINVVTYSLSAREDFLIELLHKATIDGIPVKIITNIPGRFNEYFSERNKEKSKKNINAYLDKLNPNKFHQLLSTWFNFSNHSKIVMTDQIAYVGSANYSNLSGENYESGIISRDNGFINHLVREVIPEIESTSLNYFYSKQNEILLDCIIDLLSIEDYIQRVLTDLSKTSYYVTGKNYETGKEFNDCKGSDYDLRWNRLSSVAGVLDFFKDHMDSCYLIDGSEEMEKFKREYKLRVINIQRKVNNICLKLRETLSFNETEFAMEMFERNRVESQIEDRTSEYISFLQDLSYEEKILSKYDLKKDLIFLLDSIVEYLDAICWAKKRIKNFIESDNRTNTEIDNTLTSENKC</sequence>
<dbReference type="GO" id="GO:0006793">
    <property type="term" value="P:phosphorus metabolic process"/>
    <property type="evidence" value="ECO:0007669"/>
    <property type="project" value="UniProtKB-ARBA"/>
</dbReference>
<evidence type="ECO:0000259" key="1">
    <source>
        <dbReference type="PROSITE" id="PS50035"/>
    </source>
</evidence>
<dbReference type="EMBL" id="AEBE01000019">
    <property type="protein sequence ID" value="EFU91364.1"/>
    <property type="molecule type" value="Genomic_DNA"/>
</dbReference>
<dbReference type="EC" id="3.1.-.-" evidence="2"/>
<dbReference type="AlphaFoldDB" id="A0ABC9P9B9"/>